<protein>
    <submittedName>
        <fullName evidence="1">Uncharacterized protein</fullName>
    </submittedName>
</protein>
<comment type="caution">
    <text evidence="1">The sequence shown here is derived from an EMBL/GenBank/DDBJ whole genome shotgun (WGS) entry which is preliminary data.</text>
</comment>
<reference evidence="1" key="1">
    <citation type="submission" date="2022-10" db="EMBL/GenBank/DDBJ databases">
        <title>Chryseobacterium sp. nov., a novel bacterial species.</title>
        <authorList>
            <person name="Cao Y."/>
        </authorList>
    </citation>
    <scope>NUCLEOTIDE SEQUENCE</scope>
    <source>
        <strain evidence="1">KC 927</strain>
    </source>
</reference>
<evidence type="ECO:0000313" key="1">
    <source>
        <dbReference type="EMBL" id="MCX8533109.1"/>
    </source>
</evidence>
<dbReference type="Proteomes" id="UP001070176">
    <property type="component" value="Unassembled WGS sequence"/>
</dbReference>
<keyword evidence="2" id="KW-1185">Reference proteome</keyword>
<evidence type="ECO:0000313" key="2">
    <source>
        <dbReference type="Proteomes" id="UP001070176"/>
    </source>
</evidence>
<dbReference type="EMBL" id="JAOVZV010000014">
    <property type="protein sequence ID" value="MCX8533109.1"/>
    <property type="molecule type" value="Genomic_DNA"/>
</dbReference>
<accession>A0ABT3Y4N9</accession>
<organism evidence="1 2">
    <name type="scientific">Chryseobacterium luquanense</name>
    <dbReference type="NCBI Taxonomy" id="2983766"/>
    <lineage>
        <taxon>Bacteria</taxon>
        <taxon>Pseudomonadati</taxon>
        <taxon>Bacteroidota</taxon>
        <taxon>Flavobacteriia</taxon>
        <taxon>Flavobacteriales</taxon>
        <taxon>Weeksellaceae</taxon>
        <taxon>Chryseobacterium group</taxon>
        <taxon>Chryseobacterium</taxon>
    </lineage>
</organism>
<name>A0ABT3Y4N9_9FLAO</name>
<sequence>MRNFNAQFKKAVGSGKAKDLIKAGKILSDVNQMITEKFFLPNIGAAENFKN</sequence>
<proteinExistence type="predicted"/>
<dbReference type="RefSeq" id="WP_267281629.1">
    <property type="nucleotide sequence ID" value="NZ_JAOVZV010000014.1"/>
</dbReference>
<gene>
    <name evidence="1" type="ORF">OEA66_12180</name>
</gene>